<proteinExistence type="predicted"/>
<evidence type="ECO:0000313" key="2">
    <source>
        <dbReference type="EMBL" id="TFH57269.1"/>
    </source>
</evidence>
<dbReference type="RefSeq" id="WP_134780206.1">
    <property type="nucleotide sequence ID" value="NZ_SPDS01000001.1"/>
</dbReference>
<sequence length="66" mass="6600">MASRTVGPVTGAAAGAAALTTIIFWVLTGFGIEAPGEVQGAVTTLLVIIAGWLVPAKDEPGKHVAE</sequence>
<feature type="transmembrane region" description="Helical" evidence="1">
    <location>
        <begin position="12"/>
        <end position="32"/>
    </location>
</feature>
<organism evidence="2 3">
    <name type="scientific">Glutamicibacter arilaitensis</name>
    <dbReference type="NCBI Taxonomy" id="256701"/>
    <lineage>
        <taxon>Bacteria</taxon>
        <taxon>Bacillati</taxon>
        <taxon>Actinomycetota</taxon>
        <taxon>Actinomycetes</taxon>
        <taxon>Micrococcales</taxon>
        <taxon>Micrococcaceae</taxon>
        <taxon>Glutamicibacter</taxon>
    </lineage>
</organism>
<dbReference type="AlphaFoldDB" id="A0A4Y8U0H6"/>
<name>A0A4Y8U0H6_9MICC</name>
<protein>
    <recommendedName>
        <fullName evidence="4">Holin</fullName>
    </recommendedName>
</protein>
<gene>
    <name evidence="2" type="ORF">EXY26_09825</name>
</gene>
<accession>A0A4Y8U0H6</accession>
<evidence type="ECO:0000256" key="1">
    <source>
        <dbReference type="SAM" id="Phobius"/>
    </source>
</evidence>
<comment type="caution">
    <text evidence="2">The sequence shown here is derived from an EMBL/GenBank/DDBJ whole genome shotgun (WGS) entry which is preliminary data.</text>
</comment>
<reference evidence="2 3" key="1">
    <citation type="submission" date="2019-03" db="EMBL/GenBank/DDBJ databases">
        <title>Glutamicibacter sp. LJH19 genome.</title>
        <authorList>
            <person name="Sinai Borker S."/>
            <person name="Kumar R."/>
        </authorList>
    </citation>
    <scope>NUCLEOTIDE SEQUENCE [LARGE SCALE GENOMIC DNA]</scope>
    <source>
        <strain evidence="2 3">LJH19</strain>
    </source>
</reference>
<keyword evidence="1" id="KW-0812">Transmembrane</keyword>
<feature type="transmembrane region" description="Helical" evidence="1">
    <location>
        <begin position="38"/>
        <end position="56"/>
    </location>
</feature>
<evidence type="ECO:0008006" key="4">
    <source>
        <dbReference type="Google" id="ProtNLM"/>
    </source>
</evidence>
<dbReference type="Proteomes" id="UP000297638">
    <property type="component" value="Unassembled WGS sequence"/>
</dbReference>
<dbReference type="EMBL" id="SPDS01000001">
    <property type="protein sequence ID" value="TFH57269.1"/>
    <property type="molecule type" value="Genomic_DNA"/>
</dbReference>
<keyword evidence="1" id="KW-1133">Transmembrane helix</keyword>
<keyword evidence="1" id="KW-0472">Membrane</keyword>
<evidence type="ECO:0000313" key="3">
    <source>
        <dbReference type="Proteomes" id="UP000297638"/>
    </source>
</evidence>